<name>A0A811Y7D8_NYCPR</name>
<evidence type="ECO:0000256" key="4">
    <source>
        <dbReference type="ARBA" id="ARBA00024731"/>
    </source>
</evidence>
<evidence type="ECO:0000256" key="5">
    <source>
        <dbReference type="ARBA" id="ARBA00046490"/>
    </source>
</evidence>
<keyword evidence="8" id="KW-1185">Reference proteome</keyword>
<sequence>MDSLVCKASILSGAPHHHQVNGYLPLLLVSEIDLNFIKQSKDGSGFLTNLMNSPRHVDFSSEVTNVCVQTEMVLQQAIAEHIKPMLMMNKMDSALTFQHIMEDVSIIISTYRKGESGLLGSIMIDSVLETVGFRSGLHGWTFILKQFAEIHVAKFAAKGEGQLGPTELAKKVENMMKKLQDDQYFDPANGKFSKSATSSVGKKVPSTFCRLILDSVFKVFDAILNFKKEEKVKLIKKLDIRMPGEDKGKEGKPFLKAVMYHRLPAKDALLQMITIHLAFPITAQKYCSCPQCVGYEVQHKLCCSGCCEGQEFSRPSRASGGSKTLANLDPMVQCIIEESEEHIILGAGVLHLEEALEEEDHVFIPIKKSHSIVLYHKTTSEELNVLCLSKSPKNHNPLYMKAWPFPDSLDKDIDKACYLAEKYECNVAEAFKIWCLGPDSTGPNVLTDITKGVPYNKIKDSVVAGAGFQWVTKEGALCFPQNMHGMQFDVHDVAGWIIPAARCCLFASVLTAQPRLREPIYLVEIQCLKQVAGGLSGVLKRKWVHVFEESQVASIPMFVVKAYLSVNESFGFTADLRSNTGSQVFFQCIFDYWQILLGDPFATPATPARWWLKHKRTMA</sequence>
<dbReference type="SMART" id="SM00838">
    <property type="entry name" value="EFG_C"/>
    <property type="match status" value="1"/>
</dbReference>
<dbReference type="Gene3D" id="3.30.70.870">
    <property type="entry name" value="Elongation Factor G (Translational Gtpase), domain 3"/>
    <property type="match status" value="1"/>
</dbReference>
<keyword evidence="2" id="KW-0963">Cytoplasm</keyword>
<evidence type="ECO:0000313" key="7">
    <source>
        <dbReference type="EMBL" id="CAD7673490.1"/>
    </source>
</evidence>
<dbReference type="InterPro" id="IPR027417">
    <property type="entry name" value="P-loop_NTPase"/>
</dbReference>
<proteinExistence type="predicted"/>
<dbReference type="GO" id="GO:0003924">
    <property type="term" value="F:GTPase activity"/>
    <property type="evidence" value="ECO:0007669"/>
    <property type="project" value="TreeGrafter"/>
</dbReference>
<evidence type="ECO:0000256" key="1">
    <source>
        <dbReference type="ARBA" id="ARBA00017891"/>
    </source>
</evidence>
<gene>
    <name evidence="7" type="ORF">NYPRO_LOCUS6285</name>
</gene>
<evidence type="ECO:0000259" key="6">
    <source>
        <dbReference type="SMART" id="SM00838"/>
    </source>
</evidence>
<dbReference type="EMBL" id="CAJHUB010000671">
    <property type="protein sequence ID" value="CAD7673490.1"/>
    <property type="molecule type" value="Genomic_DNA"/>
</dbReference>
<organism evidence="7 8">
    <name type="scientific">Nyctereutes procyonoides</name>
    <name type="common">Raccoon dog</name>
    <name type="synonym">Canis procyonoides</name>
    <dbReference type="NCBI Taxonomy" id="34880"/>
    <lineage>
        <taxon>Eukaryota</taxon>
        <taxon>Metazoa</taxon>
        <taxon>Chordata</taxon>
        <taxon>Craniata</taxon>
        <taxon>Vertebrata</taxon>
        <taxon>Euteleostomi</taxon>
        <taxon>Mammalia</taxon>
        <taxon>Eutheria</taxon>
        <taxon>Laurasiatheria</taxon>
        <taxon>Carnivora</taxon>
        <taxon>Caniformia</taxon>
        <taxon>Canidae</taxon>
        <taxon>Nyctereutes</taxon>
    </lineage>
</organism>
<dbReference type="Proteomes" id="UP000645828">
    <property type="component" value="Unassembled WGS sequence"/>
</dbReference>
<keyword evidence="3" id="KW-0251">Elongation factor</keyword>
<dbReference type="AlphaFoldDB" id="A0A811Y7D8"/>
<dbReference type="GO" id="GO:0005829">
    <property type="term" value="C:cytosol"/>
    <property type="evidence" value="ECO:0007669"/>
    <property type="project" value="TreeGrafter"/>
</dbReference>
<evidence type="ECO:0000256" key="3">
    <source>
        <dbReference type="ARBA" id="ARBA00022768"/>
    </source>
</evidence>
<comment type="function">
    <text evidence="4">Catalyzes the GTP-dependent ribosomal translocation step during translation elongation. During this step, the ribosome changes from the pre-translocational (PRE) to the post-translocational (POST) state as the newly formed A-site-bound peptidyl-tRNA and P-site-bound deacylated tRNA move to the P and E sites, respectively. Catalyzes the coordinated movement of the two tRNA molecules, the mRNA and conformational changes in the ribosome.</text>
</comment>
<dbReference type="CDD" id="cd04096">
    <property type="entry name" value="eEF2_snRNP_like_C"/>
    <property type="match status" value="1"/>
</dbReference>
<dbReference type="InterPro" id="IPR000640">
    <property type="entry name" value="EFG_V-like"/>
</dbReference>
<dbReference type="Gene3D" id="3.30.70.240">
    <property type="match status" value="1"/>
</dbReference>
<dbReference type="InterPro" id="IPR035647">
    <property type="entry name" value="EFG_III/V"/>
</dbReference>
<comment type="subunit">
    <text evidence="5">Binds to 80S ribosomes. Actively translating ribosomes show mutually exclusive binding of eIF5a (EIF5A or EIF5A2) and EEF2/eEF2. Interacts with SERBP1; interaction sequesters EEF2/eEF2 at the A-site of the ribosome, thereby blocking the interaction sites of the mRNA-tRNA complex, promoting ribosome stabilization and hibernation. Interacts with HABP4; interaction takes place at the A-site of hibernating ribosomes and promotes ribosome stabilization. Component of the mRNA surveillance SURF complex, at least composed of ERF1, ERF3 (ERF3A or ERF3B), EEF2, UPF1/RENT1, SMG1, SMG8 and SMG9. Interacts with RBPMS2.</text>
</comment>
<dbReference type="GO" id="GO:1990904">
    <property type="term" value="C:ribonucleoprotein complex"/>
    <property type="evidence" value="ECO:0007669"/>
    <property type="project" value="TreeGrafter"/>
</dbReference>
<feature type="domain" description="Elongation factor EFG" evidence="6">
    <location>
        <begin position="515"/>
        <end position="604"/>
    </location>
</feature>
<keyword evidence="3" id="KW-0648">Protein biosynthesis</keyword>
<dbReference type="CDD" id="cd01681">
    <property type="entry name" value="aeEF2_snRNP_like_IV"/>
    <property type="match status" value="1"/>
</dbReference>
<dbReference type="GO" id="GO:0043022">
    <property type="term" value="F:ribosome binding"/>
    <property type="evidence" value="ECO:0007669"/>
    <property type="project" value="TreeGrafter"/>
</dbReference>
<dbReference type="PANTHER" id="PTHR42908:SF35">
    <property type="entry name" value="ELONGATION FACTOR 2"/>
    <property type="match status" value="1"/>
</dbReference>
<protein>
    <recommendedName>
        <fullName evidence="1">Elongation factor 2</fullName>
    </recommendedName>
</protein>
<dbReference type="PANTHER" id="PTHR42908">
    <property type="entry name" value="TRANSLATION ELONGATION FACTOR-RELATED"/>
    <property type="match status" value="1"/>
</dbReference>
<dbReference type="InterPro" id="IPR014721">
    <property type="entry name" value="Ribsml_uS5_D2-typ_fold_subgr"/>
</dbReference>
<dbReference type="Pfam" id="PF00679">
    <property type="entry name" value="EFG_C"/>
    <property type="match status" value="1"/>
</dbReference>
<dbReference type="Gene3D" id="3.40.50.300">
    <property type="entry name" value="P-loop containing nucleotide triphosphate hydrolases"/>
    <property type="match status" value="1"/>
</dbReference>
<reference evidence="7" key="1">
    <citation type="submission" date="2020-12" db="EMBL/GenBank/DDBJ databases">
        <authorList>
            <consortium name="Molecular Ecology Group"/>
        </authorList>
    </citation>
    <scope>NUCLEOTIDE SEQUENCE</scope>
    <source>
        <strain evidence="7">TBG_1078</strain>
    </source>
</reference>
<dbReference type="SUPFAM" id="SSF52540">
    <property type="entry name" value="P-loop containing nucleoside triphosphate hydrolases"/>
    <property type="match status" value="1"/>
</dbReference>
<dbReference type="SUPFAM" id="SSF54211">
    <property type="entry name" value="Ribosomal protein S5 domain 2-like"/>
    <property type="match status" value="1"/>
</dbReference>
<evidence type="ECO:0000313" key="8">
    <source>
        <dbReference type="Proteomes" id="UP000645828"/>
    </source>
</evidence>
<comment type="caution">
    <text evidence="7">The sequence shown here is derived from an EMBL/GenBank/DDBJ whole genome shotgun (WGS) entry which is preliminary data.</text>
</comment>
<dbReference type="InterPro" id="IPR020568">
    <property type="entry name" value="Ribosomal_Su5_D2-typ_SF"/>
</dbReference>
<dbReference type="Gene3D" id="3.30.230.10">
    <property type="match status" value="1"/>
</dbReference>
<evidence type="ECO:0000256" key="2">
    <source>
        <dbReference type="ARBA" id="ARBA00022490"/>
    </source>
</evidence>
<dbReference type="SUPFAM" id="SSF54980">
    <property type="entry name" value="EF-G C-terminal domain-like"/>
    <property type="match status" value="1"/>
</dbReference>
<accession>A0A811Y7D8</accession>
<dbReference type="GO" id="GO:0003746">
    <property type="term" value="F:translation elongation factor activity"/>
    <property type="evidence" value="ECO:0007669"/>
    <property type="project" value="UniProtKB-KW"/>
</dbReference>